<organism evidence="4 5">
    <name type="scientific">Emergomyces africanus</name>
    <dbReference type="NCBI Taxonomy" id="1955775"/>
    <lineage>
        <taxon>Eukaryota</taxon>
        <taxon>Fungi</taxon>
        <taxon>Dikarya</taxon>
        <taxon>Ascomycota</taxon>
        <taxon>Pezizomycotina</taxon>
        <taxon>Eurotiomycetes</taxon>
        <taxon>Eurotiomycetidae</taxon>
        <taxon>Onygenales</taxon>
        <taxon>Ajellomycetaceae</taxon>
        <taxon>Emergomyces</taxon>
    </lineage>
</organism>
<dbReference type="OrthoDB" id="310870at2759"/>
<feature type="region of interest" description="Disordered" evidence="1">
    <location>
        <begin position="568"/>
        <end position="604"/>
    </location>
</feature>
<feature type="region of interest" description="Disordered" evidence="1">
    <location>
        <begin position="138"/>
        <end position="165"/>
    </location>
</feature>
<dbReference type="EMBL" id="LGUA01000262">
    <property type="protein sequence ID" value="OAX82731.1"/>
    <property type="molecule type" value="Genomic_DNA"/>
</dbReference>
<keyword evidence="2" id="KW-0472">Membrane</keyword>
<name>A0A1B7P137_9EURO</name>
<dbReference type="AlphaFoldDB" id="A0A1B7P137"/>
<feature type="transmembrane region" description="Helical" evidence="2">
    <location>
        <begin position="416"/>
        <end position="435"/>
    </location>
</feature>
<evidence type="ECO:0000256" key="1">
    <source>
        <dbReference type="SAM" id="MobiDB-lite"/>
    </source>
</evidence>
<comment type="caution">
    <text evidence="4">The sequence shown here is derived from an EMBL/GenBank/DDBJ whole genome shotgun (WGS) entry which is preliminary data.</text>
</comment>
<gene>
    <name evidence="4" type="ORF">ACJ72_02914</name>
</gene>
<feature type="compositionally biased region" description="Low complexity" evidence="1">
    <location>
        <begin position="592"/>
        <end position="601"/>
    </location>
</feature>
<evidence type="ECO:0000313" key="5">
    <source>
        <dbReference type="Proteomes" id="UP000091918"/>
    </source>
</evidence>
<keyword evidence="2" id="KW-1133">Transmembrane helix</keyword>
<sequence>MLGANILPILPPGDDGLEIPTISDDEPVGTVIRKLSNYIIQAIPDTPYSFDQMRTAAVGYPLKGLATSLSDNVHNPAIISALMILKWQFSTQEDDYWGLNESRGYACEFVAWQFLTYLSPRDTIEYLLDELSETCTQSTSEVDTESSAERTFSKPQMGSSQNDDECRPLLFHASPLSRLLGYGTRNIKDSQQYDRQTGTNSSEEGLESGVYVIFRGLSALEIATIAHAKKLLSQTIVQKVVNGMWTGEVVLWDSLSVHSKKKPQLFHRRMTDPYCRLRVPLYRKSFEAVFFFSFLALYYSVLMARNPLRISPAEILLYIWISAFAYDEISGIADTGMMFYQMNFWSLWDLGIIGTGLAFLIAREVCSLMSLNSYFGSLTKAFLKFLPVVAILYIGFLTTFTMLARDRLTLRQMSWILVKAFFGLVFVCMTNILLISSVTSLMSLSLTEIMAHAREEYLFQQMRLTLRRLSVYVLDSVNSRRLTHFLPPFNLIPLLCIRPLRLFLPCESIREIRIVLLKVTHSPFVGIILAYESSRRYVTRINHSPLATSSSRPHPVCQMRVPARKPSARRHLGFSRPMPLPGKDSVPPVPYSGPSGVGPRPTSGPVRLADVAQTVDGLRNQIEQLAATISSNKNH</sequence>
<keyword evidence="5" id="KW-1185">Reference proteome</keyword>
<proteinExistence type="predicted"/>
<dbReference type="PANTHER" id="PTHR35859">
    <property type="entry name" value="NONSELECTIVE CATION CHANNEL PROTEIN"/>
    <property type="match status" value="1"/>
</dbReference>
<dbReference type="STRING" id="1658172.A0A1B7P137"/>
<dbReference type="Pfam" id="PF23317">
    <property type="entry name" value="YVC1_C"/>
    <property type="match status" value="1"/>
</dbReference>
<dbReference type="InterPro" id="IPR056336">
    <property type="entry name" value="YVC1_C"/>
</dbReference>
<dbReference type="PANTHER" id="PTHR35859:SF5">
    <property type="entry name" value="ION TRANSPORT DOMAIN-CONTAINING PROTEIN"/>
    <property type="match status" value="1"/>
</dbReference>
<feature type="domain" description="Calcium channel YVC1-like C-terminal transmembrane" evidence="3">
    <location>
        <begin position="292"/>
        <end position="369"/>
    </location>
</feature>
<feature type="transmembrane region" description="Helical" evidence="2">
    <location>
        <begin position="286"/>
        <end position="303"/>
    </location>
</feature>
<protein>
    <recommendedName>
        <fullName evidence="3">Calcium channel YVC1-like C-terminal transmembrane domain-containing protein</fullName>
    </recommendedName>
</protein>
<evidence type="ECO:0000256" key="2">
    <source>
        <dbReference type="SAM" id="Phobius"/>
    </source>
</evidence>
<keyword evidence="2" id="KW-0812">Transmembrane</keyword>
<feature type="transmembrane region" description="Helical" evidence="2">
    <location>
        <begin position="345"/>
        <end position="362"/>
    </location>
</feature>
<reference evidence="4 5" key="1">
    <citation type="submission" date="2015-07" db="EMBL/GenBank/DDBJ databases">
        <title>Emmonsia species relationships and genome sequence.</title>
        <authorList>
            <person name="Cuomo C.A."/>
            <person name="Schwartz I.S."/>
            <person name="Kenyon C."/>
            <person name="de Hoog G.S."/>
            <person name="Govender N.P."/>
            <person name="Botha A."/>
            <person name="Moreno L."/>
            <person name="de Vries M."/>
            <person name="Munoz J.F."/>
            <person name="Stielow J.B."/>
        </authorList>
    </citation>
    <scope>NUCLEOTIDE SEQUENCE [LARGE SCALE GENOMIC DNA]</scope>
    <source>
        <strain evidence="4 5">CBS 136260</strain>
    </source>
</reference>
<dbReference type="Proteomes" id="UP000091918">
    <property type="component" value="Unassembled WGS sequence"/>
</dbReference>
<evidence type="ECO:0000313" key="4">
    <source>
        <dbReference type="EMBL" id="OAX82731.1"/>
    </source>
</evidence>
<dbReference type="InterPro" id="IPR052971">
    <property type="entry name" value="TRP_calcium_channel"/>
</dbReference>
<feature type="transmembrane region" description="Helical" evidence="2">
    <location>
        <begin position="382"/>
        <end position="404"/>
    </location>
</feature>
<accession>A0A1B7P137</accession>
<evidence type="ECO:0000259" key="3">
    <source>
        <dbReference type="Pfam" id="PF23317"/>
    </source>
</evidence>